<organism evidence="2 3">
    <name type="scientific">Chlamydomonas incerta</name>
    <dbReference type="NCBI Taxonomy" id="51695"/>
    <lineage>
        <taxon>Eukaryota</taxon>
        <taxon>Viridiplantae</taxon>
        <taxon>Chlorophyta</taxon>
        <taxon>core chlorophytes</taxon>
        <taxon>Chlorophyceae</taxon>
        <taxon>CS clade</taxon>
        <taxon>Chlamydomonadales</taxon>
        <taxon>Chlamydomonadaceae</taxon>
        <taxon>Chlamydomonas</taxon>
    </lineage>
</organism>
<accession>A0A835VQZ7</accession>
<dbReference type="Proteomes" id="UP000650467">
    <property type="component" value="Unassembled WGS sequence"/>
</dbReference>
<evidence type="ECO:0000313" key="2">
    <source>
        <dbReference type="EMBL" id="KAG2424525.1"/>
    </source>
</evidence>
<keyword evidence="3" id="KW-1185">Reference proteome</keyword>
<gene>
    <name evidence="2" type="ORF">HXX76_014406</name>
</gene>
<name>A0A835VQZ7_CHLIN</name>
<comment type="caution">
    <text evidence="2">The sequence shown here is derived from an EMBL/GenBank/DDBJ whole genome shotgun (WGS) entry which is preliminary data.</text>
</comment>
<feature type="region of interest" description="Disordered" evidence="1">
    <location>
        <begin position="242"/>
        <end position="282"/>
    </location>
</feature>
<dbReference type="EMBL" id="JAEHOC010000064">
    <property type="protein sequence ID" value="KAG2424525.1"/>
    <property type="molecule type" value="Genomic_DNA"/>
</dbReference>
<evidence type="ECO:0000256" key="1">
    <source>
        <dbReference type="SAM" id="MobiDB-lite"/>
    </source>
</evidence>
<evidence type="ECO:0000313" key="3">
    <source>
        <dbReference type="Proteomes" id="UP000650467"/>
    </source>
</evidence>
<feature type="compositionally biased region" description="Gly residues" evidence="1">
    <location>
        <begin position="249"/>
        <end position="262"/>
    </location>
</feature>
<protein>
    <submittedName>
        <fullName evidence="2">Uncharacterized protein</fullName>
    </submittedName>
</protein>
<dbReference type="AlphaFoldDB" id="A0A835VQZ7"/>
<proteinExistence type="predicted"/>
<sequence>MEKCERKGFFYVGDEAGGDLWFFVDAAGPAQAAATYLVLRLCLWLHPWSTHLFRAMSWFAAPSGPARLVFGVDVQYPPPAGAPPRIEIFMQRPGQQPDFVTVSCGAGSGCVAPALREYTIFLPLHDVLFGVSWLTRAVISAQLAVLVPLYSLYGCLYAVCDVLRGRRSAWQLAKACVRSMWGPWWGVVPLDAFQVRHAVFMQLNWRQQLIKHCLALGEWSEAAGPGTRFSAEAVQPLPTAVAGSQQAAAGGGGGGGGGGGTGPLLRGVLGDRPHHARSALRP</sequence>
<reference evidence="2" key="1">
    <citation type="journal article" date="2020" name="bioRxiv">
        <title>Comparative genomics of Chlamydomonas.</title>
        <authorList>
            <person name="Craig R.J."/>
            <person name="Hasan A.R."/>
            <person name="Ness R.W."/>
            <person name="Keightley P.D."/>
        </authorList>
    </citation>
    <scope>NUCLEOTIDE SEQUENCE</scope>
    <source>
        <strain evidence="2">SAG 7.73</strain>
    </source>
</reference>
<dbReference type="OrthoDB" id="533551at2759"/>